<sequence length="368" mass="42199">MVSKEMNERLLQRQLSYIPRPQPYYTFDDITYEWVASSDSIIPDASNSQLSSLVVICWNIDFMAPEPSARMESALNYLDRLVFTIPSSSAVVILLQEMMEESYTRSPDSAKDLTQIAQAHWVQSRFNITDLDGTKWGANYGQVTLIDRRLTINQVSRLHLVSEFQRDALLVDIRLSPLELDDQQYARTLRLCNVHLDSMVGPLRPIQWEGVAKHLQNLSVNIEASILAGDCNANSPRDWTEPHDNEFIDSYLELGGVESDEEGCTWGFQSQNWERYGRGRLDKQVYWGGVKVVKLERIGVGVEVEDVLARRALLREGSLTFVTDHYGLMGLYDLEVNFEVRIDEKNREQEKTETDIQQEIVDKEARSV</sequence>
<evidence type="ECO:0000313" key="13">
    <source>
        <dbReference type="EMBL" id="KAK3208659.1"/>
    </source>
</evidence>
<comment type="cofactor">
    <cofactor evidence="2">
        <name>Mg(2+)</name>
        <dbReference type="ChEBI" id="CHEBI:18420"/>
    </cofactor>
</comment>
<dbReference type="InterPro" id="IPR005135">
    <property type="entry name" value="Endo/exonuclease/phosphatase"/>
</dbReference>
<dbReference type="PANTHER" id="PTHR15822">
    <property type="entry name" value="TRAF AND TNF RECEPTOR-ASSOCIATED PROTEIN"/>
    <property type="match status" value="1"/>
</dbReference>
<protein>
    <recommendedName>
        <fullName evidence="12">Endonuclease/exonuclease/phosphatase domain-containing protein</fullName>
    </recommendedName>
</protein>
<gene>
    <name evidence="13" type="ORF">GRF29_77g1531623</name>
</gene>
<organism evidence="13 14">
    <name type="scientific">Pseudopithomyces chartarum</name>
    <dbReference type="NCBI Taxonomy" id="1892770"/>
    <lineage>
        <taxon>Eukaryota</taxon>
        <taxon>Fungi</taxon>
        <taxon>Dikarya</taxon>
        <taxon>Ascomycota</taxon>
        <taxon>Pezizomycotina</taxon>
        <taxon>Dothideomycetes</taxon>
        <taxon>Pleosporomycetidae</taxon>
        <taxon>Pleosporales</taxon>
        <taxon>Massarineae</taxon>
        <taxon>Didymosphaeriaceae</taxon>
        <taxon>Pseudopithomyces</taxon>
    </lineage>
</organism>
<keyword evidence="4" id="KW-0540">Nuclease</keyword>
<evidence type="ECO:0000256" key="5">
    <source>
        <dbReference type="ARBA" id="ARBA00022723"/>
    </source>
</evidence>
<evidence type="ECO:0000256" key="3">
    <source>
        <dbReference type="ARBA" id="ARBA00004322"/>
    </source>
</evidence>
<dbReference type="GO" id="GO:0003697">
    <property type="term" value="F:single-stranded DNA binding"/>
    <property type="evidence" value="ECO:0007669"/>
    <property type="project" value="TreeGrafter"/>
</dbReference>
<dbReference type="GO" id="GO:0070260">
    <property type="term" value="F:5'-tyrosyl-DNA phosphodiesterase activity"/>
    <property type="evidence" value="ECO:0007669"/>
    <property type="project" value="TreeGrafter"/>
</dbReference>
<dbReference type="GO" id="GO:0046872">
    <property type="term" value="F:metal ion binding"/>
    <property type="evidence" value="ECO:0007669"/>
    <property type="project" value="UniProtKB-KW"/>
</dbReference>
<feature type="region of interest" description="Disordered" evidence="11">
    <location>
        <begin position="347"/>
        <end position="368"/>
    </location>
</feature>
<keyword evidence="6" id="KW-0227">DNA damage</keyword>
<evidence type="ECO:0000256" key="1">
    <source>
        <dbReference type="ARBA" id="ARBA00001936"/>
    </source>
</evidence>
<reference evidence="13 14" key="1">
    <citation type="submission" date="2021-02" db="EMBL/GenBank/DDBJ databases">
        <title>Genome assembly of Pseudopithomyces chartarum.</title>
        <authorList>
            <person name="Jauregui R."/>
            <person name="Singh J."/>
            <person name="Voisey C."/>
        </authorList>
    </citation>
    <scope>NUCLEOTIDE SEQUENCE [LARGE SCALE GENOMIC DNA]</scope>
    <source>
        <strain evidence="13 14">AGR01</strain>
    </source>
</reference>
<dbReference type="Pfam" id="PF03372">
    <property type="entry name" value="Exo_endo_phos"/>
    <property type="match status" value="1"/>
</dbReference>
<keyword evidence="7" id="KW-0378">Hydrolase</keyword>
<keyword evidence="10" id="KW-0539">Nucleus</keyword>
<comment type="subcellular location">
    <subcellularLocation>
        <location evidence="3">Nucleus</location>
        <location evidence="3">PML body</location>
    </subcellularLocation>
</comment>
<keyword evidence="9" id="KW-0234">DNA repair</keyword>
<proteinExistence type="predicted"/>
<evidence type="ECO:0000313" key="14">
    <source>
        <dbReference type="Proteomes" id="UP001280581"/>
    </source>
</evidence>
<dbReference type="Proteomes" id="UP001280581">
    <property type="component" value="Unassembled WGS sequence"/>
</dbReference>
<dbReference type="SUPFAM" id="SSF56219">
    <property type="entry name" value="DNase I-like"/>
    <property type="match status" value="1"/>
</dbReference>
<name>A0AAN6M0A6_9PLEO</name>
<dbReference type="AlphaFoldDB" id="A0AAN6M0A6"/>
<evidence type="ECO:0000256" key="6">
    <source>
        <dbReference type="ARBA" id="ARBA00022763"/>
    </source>
</evidence>
<evidence type="ECO:0000256" key="8">
    <source>
        <dbReference type="ARBA" id="ARBA00022842"/>
    </source>
</evidence>
<keyword evidence="14" id="KW-1185">Reference proteome</keyword>
<comment type="caution">
    <text evidence="13">The sequence shown here is derived from an EMBL/GenBank/DDBJ whole genome shotgun (WGS) entry which is preliminary data.</text>
</comment>
<dbReference type="Gene3D" id="3.60.10.10">
    <property type="entry name" value="Endonuclease/exonuclease/phosphatase"/>
    <property type="match status" value="1"/>
</dbReference>
<dbReference type="PANTHER" id="PTHR15822:SF4">
    <property type="entry name" value="TYROSYL-DNA PHOSPHODIESTERASE 2"/>
    <property type="match status" value="1"/>
</dbReference>
<evidence type="ECO:0000256" key="7">
    <source>
        <dbReference type="ARBA" id="ARBA00022801"/>
    </source>
</evidence>
<evidence type="ECO:0000256" key="11">
    <source>
        <dbReference type="SAM" id="MobiDB-lite"/>
    </source>
</evidence>
<comment type="cofactor">
    <cofactor evidence="1">
        <name>Mn(2+)</name>
        <dbReference type="ChEBI" id="CHEBI:29035"/>
    </cofactor>
</comment>
<dbReference type="GO" id="GO:0005737">
    <property type="term" value="C:cytoplasm"/>
    <property type="evidence" value="ECO:0007669"/>
    <property type="project" value="TreeGrafter"/>
</dbReference>
<evidence type="ECO:0000256" key="10">
    <source>
        <dbReference type="ARBA" id="ARBA00023242"/>
    </source>
</evidence>
<dbReference type="InterPro" id="IPR051547">
    <property type="entry name" value="TDP2-like"/>
</dbReference>
<dbReference type="InterPro" id="IPR036691">
    <property type="entry name" value="Endo/exonu/phosph_ase_sf"/>
</dbReference>
<evidence type="ECO:0000259" key="12">
    <source>
        <dbReference type="Pfam" id="PF03372"/>
    </source>
</evidence>
<evidence type="ECO:0000256" key="4">
    <source>
        <dbReference type="ARBA" id="ARBA00022722"/>
    </source>
</evidence>
<dbReference type="GO" id="GO:0004518">
    <property type="term" value="F:nuclease activity"/>
    <property type="evidence" value="ECO:0007669"/>
    <property type="project" value="UniProtKB-KW"/>
</dbReference>
<keyword evidence="5" id="KW-0479">Metal-binding</keyword>
<feature type="domain" description="Endonuclease/exonuclease/phosphatase" evidence="12">
    <location>
        <begin position="58"/>
        <end position="325"/>
    </location>
</feature>
<dbReference type="EMBL" id="WVTA01000007">
    <property type="protein sequence ID" value="KAK3208659.1"/>
    <property type="molecule type" value="Genomic_DNA"/>
</dbReference>
<evidence type="ECO:0000256" key="9">
    <source>
        <dbReference type="ARBA" id="ARBA00023204"/>
    </source>
</evidence>
<dbReference type="GO" id="GO:0006302">
    <property type="term" value="P:double-strand break repair"/>
    <property type="evidence" value="ECO:0007669"/>
    <property type="project" value="TreeGrafter"/>
</dbReference>
<evidence type="ECO:0000256" key="2">
    <source>
        <dbReference type="ARBA" id="ARBA00001946"/>
    </source>
</evidence>
<keyword evidence="8" id="KW-0460">Magnesium</keyword>
<accession>A0AAN6M0A6</accession>